<evidence type="ECO:0000256" key="1">
    <source>
        <dbReference type="SAM" id="Coils"/>
    </source>
</evidence>
<proteinExistence type="predicted"/>
<gene>
    <name evidence="2" type="ORF">SAMN02745226_00132</name>
</gene>
<evidence type="ECO:0000313" key="2">
    <source>
        <dbReference type="EMBL" id="SHN49438.1"/>
    </source>
</evidence>
<name>A0A1M7RTM1_FERGO</name>
<dbReference type="RefSeq" id="WP_072757276.1">
    <property type="nucleotide sequence ID" value="NZ_FRDJ01000001.1"/>
</dbReference>
<organism evidence="2 3">
    <name type="scientific">Fervidobacterium gondwanense DSM 13020</name>
    <dbReference type="NCBI Taxonomy" id="1121883"/>
    <lineage>
        <taxon>Bacteria</taxon>
        <taxon>Thermotogati</taxon>
        <taxon>Thermotogota</taxon>
        <taxon>Thermotogae</taxon>
        <taxon>Thermotogales</taxon>
        <taxon>Fervidobacteriaceae</taxon>
        <taxon>Fervidobacterium</taxon>
    </lineage>
</organism>
<keyword evidence="1" id="KW-0175">Coiled coil</keyword>
<reference evidence="3" key="1">
    <citation type="submission" date="2016-12" db="EMBL/GenBank/DDBJ databases">
        <authorList>
            <person name="Varghese N."/>
            <person name="Submissions S."/>
        </authorList>
    </citation>
    <scope>NUCLEOTIDE SEQUENCE [LARGE SCALE GENOMIC DNA]</scope>
    <source>
        <strain evidence="3">DSM 13020</strain>
    </source>
</reference>
<dbReference type="STRING" id="1121883.SAMN02745226_00132"/>
<dbReference type="EMBL" id="FRDJ01000001">
    <property type="protein sequence ID" value="SHN49438.1"/>
    <property type="molecule type" value="Genomic_DNA"/>
</dbReference>
<dbReference type="InterPro" id="IPR002514">
    <property type="entry name" value="Transposase_8"/>
</dbReference>
<keyword evidence="3" id="KW-1185">Reference proteome</keyword>
<dbReference type="Pfam" id="PF01527">
    <property type="entry name" value="HTH_Tnp_1"/>
    <property type="match status" value="1"/>
</dbReference>
<dbReference type="SUPFAM" id="SSF46689">
    <property type="entry name" value="Homeodomain-like"/>
    <property type="match status" value="1"/>
</dbReference>
<dbReference type="InterPro" id="IPR009057">
    <property type="entry name" value="Homeodomain-like_sf"/>
</dbReference>
<dbReference type="GO" id="GO:0006313">
    <property type="term" value="P:DNA transposition"/>
    <property type="evidence" value="ECO:0007669"/>
    <property type="project" value="InterPro"/>
</dbReference>
<dbReference type="AlphaFoldDB" id="A0A1M7RTM1"/>
<accession>A0A1M7RTM1</accession>
<sequence>MAKKGQKFKKYSAELKQEVIRLYLEEHLPKRTIASLLGIDEGRVRLWIKNYLTHGSVELKKGRPKKEAHELELERLRAENAYLKLLIEKLFEESDKKNKD</sequence>
<dbReference type="Gene3D" id="1.10.10.60">
    <property type="entry name" value="Homeodomain-like"/>
    <property type="match status" value="1"/>
</dbReference>
<dbReference type="Proteomes" id="UP000184207">
    <property type="component" value="Unassembled WGS sequence"/>
</dbReference>
<feature type="coiled-coil region" evidence="1">
    <location>
        <begin position="66"/>
        <end position="93"/>
    </location>
</feature>
<dbReference type="GO" id="GO:0003677">
    <property type="term" value="F:DNA binding"/>
    <property type="evidence" value="ECO:0007669"/>
    <property type="project" value="InterPro"/>
</dbReference>
<evidence type="ECO:0000313" key="3">
    <source>
        <dbReference type="Proteomes" id="UP000184207"/>
    </source>
</evidence>
<dbReference type="GO" id="GO:0004803">
    <property type="term" value="F:transposase activity"/>
    <property type="evidence" value="ECO:0007669"/>
    <property type="project" value="InterPro"/>
</dbReference>
<protein>
    <submittedName>
        <fullName evidence="2">Transposase</fullName>
    </submittedName>
</protein>